<dbReference type="AlphaFoldDB" id="A0A8B8BJC6"/>
<dbReference type="KEGG" id="cvn:111111019"/>
<organism evidence="2 3">
    <name type="scientific">Crassostrea virginica</name>
    <name type="common">Eastern oyster</name>
    <dbReference type="NCBI Taxonomy" id="6565"/>
    <lineage>
        <taxon>Eukaryota</taxon>
        <taxon>Metazoa</taxon>
        <taxon>Spiralia</taxon>
        <taxon>Lophotrochozoa</taxon>
        <taxon>Mollusca</taxon>
        <taxon>Bivalvia</taxon>
        <taxon>Autobranchia</taxon>
        <taxon>Pteriomorphia</taxon>
        <taxon>Ostreida</taxon>
        <taxon>Ostreoidea</taxon>
        <taxon>Ostreidae</taxon>
        <taxon>Crassostrea</taxon>
    </lineage>
</organism>
<evidence type="ECO:0000256" key="1">
    <source>
        <dbReference type="SAM" id="MobiDB-lite"/>
    </source>
</evidence>
<protein>
    <submittedName>
        <fullName evidence="3 4">Uncharacterized protein LOC111111019 isoform X1</fullName>
    </submittedName>
</protein>
<dbReference type="RefSeq" id="XP_022303458.1">
    <property type="nucleotide sequence ID" value="XM_022447750.1"/>
</dbReference>
<dbReference type="RefSeq" id="XP_022303457.1">
    <property type="nucleotide sequence ID" value="XM_022447749.1"/>
</dbReference>
<name>A0A8B8BJC6_CRAVI</name>
<feature type="region of interest" description="Disordered" evidence="1">
    <location>
        <begin position="547"/>
        <end position="576"/>
    </location>
</feature>
<dbReference type="Proteomes" id="UP000694844">
    <property type="component" value="Chromosome 9"/>
</dbReference>
<dbReference type="OrthoDB" id="6214862at2759"/>
<feature type="region of interest" description="Disordered" evidence="1">
    <location>
        <begin position="18"/>
        <end position="37"/>
    </location>
</feature>
<proteinExistence type="predicted"/>
<sequence>MDYPQIRRLKDVNNISHRRPLSEDSGFSEEKTNTDNNDQLLSVERSSEVHTTFCTILKERDSGFRSCLDIGAEGQSGLSGQKTEAVLIKKLPVRHIFYKPECFPHLMYISKLIRNLTPEVEKVIKIGLSETALRADVIIKITYVGVITDDNLRLVTKRKGKERSSRNKEIWEASPIVCFENGEIKESSFEHLSLKEACHKILVKPKSVPEKTPEKNSMVIVDEDHVRQAIISCLEDPISRVLDKWTQRFETAPQTKHTVRIIKEIRNIRKQMKFEEVIAPESSSHGYEHIVPENVKDYLFSEEQVISFGVWGNACFKIFIKKDADTLNMQRQLTKLNQGFFEKYQIQFENKRLAMKKTMKQGDCILGNKNDNLFEGTLGGFVKENCNSGKIYALTCNHVFPDEEYSAFADDSLQNEIGKCVFSTREKSSDFAAVEMNESADCDVTFRNEEGNKTNARIYDRSIENIGFMHKIGTKSGATTGSIVSPEYYDKLYDEDNREFLFLVGSGDGQPFSEEGDSGALVFSHPLQVEQNYVNVVGMVYGIYQKEDERSDDEEGPSNNKEQSSSEEKKRLEVKSQDKTTLLYEREGQPVIDVYADPEHISCCYRLSPALELFEEHLKISVKLKDEISSSGSSLQSSSSDEST</sequence>
<accession>A0A8B8BJC6</accession>
<gene>
    <name evidence="3 4" type="primary">LOC111111019</name>
</gene>
<evidence type="ECO:0000313" key="2">
    <source>
        <dbReference type="Proteomes" id="UP000694844"/>
    </source>
</evidence>
<evidence type="ECO:0000313" key="3">
    <source>
        <dbReference type="RefSeq" id="XP_022303457.1"/>
    </source>
</evidence>
<dbReference type="GeneID" id="111111019"/>
<reference evidence="3 4" key="1">
    <citation type="submission" date="2025-04" db="UniProtKB">
        <authorList>
            <consortium name="RefSeq"/>
        </authorList>
    </citation>
    <scope>IDENTIFICATION</scope>
    <source>
        <tissue evidence="3 4">Whole sample</tissue>
    </source>
</reference>
<evidence type="ECO:0000313" key="4">
    <source>
        <dbReference type="RefSeq" id="XP_022303458.1"/>
    </source>
</evidence>
<feature type="compositionally biased region" description="Basic and acidic residues" evidence="1">
    <location>
        <begin position="564"/>
        <end position="576"/>
    </location>
</feature>
<keyword evidence="2" id="KW-1185">Reference proteome</keyword>